<dbReference type="AlphaFoldDB" id="A0AAW1GJW2"/>
<sequence length="517" mass="57824">MMSSWGNLPYGNLDYCTWNGVECNNYTGHVTGLVLSGVLYNRLDGCLESQVISSSLGELKHLTSLDLSYNNFHGMVIPNFIGTLINLRELTLSESYFGGKIPSDLGNLTRLTSLDLRMNDGLYVESLNWLSQLTLLKQVNLDGTDLSKAKNWSQVVGSLCMLEVLKMDGCLLSSPVPSSSSLQSPNLNTISLSRNGFTSSSVFQWLFNTSHSAKVLRSSLNHLDLSSNFLRGPIPNTIENLEFLEYLDLSHNSLSLSGTLHDTFGQLEFLKYLYLSRNLVSGTLPSRLGNFEAPWYLDLSRNSLSGTIPYTIGDAIYLAHLSLSHNSLSGTIPYTITNMKALVYLDLSYNALKGSINFTIQNLDSLSFLDLSHNSLSGTIPSTIENLYSLTYLDLSYNSLSGPLPDSIWDLMSLTHLDFSHNPLTTVHHITEDVEVKDKGDHKVNIGLYVSIGIGIYTGFWGFWGTLAMKDNWRLSYFKFLDHIIDKLFVKVALYSLHSNQLYYIQYCTNIKKTLKY</sequence>
<name>A0AAW1GJW2_SAPOF</name>
<dbReference type="SMART" id="SM00369">
    <property type="entry name" value="LRR_TYP"/>
    <property type="match status" value="7"/>
</dbReference>
<keyword evidence="5 11" id="KW-0812">Transmembrane</keyword>
<comment type="caution">
    <text evidence="12">The sequence shown here is derived from an EMBL/GenBank/DDBJ whole genome shotgun (WGS) entry which is preliminary data.</text>
</comment>
<dbReference type="PANTHER" id="PTHR48063">
    <property type="entry name" value="LRR RECEPTOR-LIKE KINASE"/>
    <property type="match status" value="1"/>
</dbReference>
<evidence type="ECO:0000256" key="8">
    <source>
        <dbReference type="ARBA" id="ARBA00022989"/>
    </source>
</evidence>
<evidence type="ECO:0000256" key="7">
    <source>
        <dbReference type="ARBA" id="ARBA00022737"/>
    </source>
</evidence>
<feature type="transmembrane region" description="Helical" evidence="11">
    <location>
        <begin position="446"/>
        <end position="469"/>
    </location>
</feature>
<comment type="similarity">
    <text evidence="2">Belongs to the RLP family.</text>
</comment>
<accession>A0AAW1GJW2</accession>
<dbReference type="InterPro" id="IPR001611">
    <property type="entry name" value="Leu-rich_rpt"/>
</dbReference>
<evidence type="ECO:0000313" key="13">
    <source>
        <dbReference type="Proteomes" id="UP001443914"/>
    </source>
</evidence>
<reference evidence="12" key="1">
    <citation type="submission" date="2024-03" db="EMBL/GenBank/DDBJ databases">
        <title>WGS assembly of Saponaria officinalis var. Norfolk2.</title>
        <authorList>
            <person name="Jenkins J."/>
            <person name="Shu S."/>
            <person name="Grimwood J."/>
            <person name="Barry K."/>
            <person name="Goodstein D."/>
            <person name="Schmutz J."/>
            <person name="Leebens-Mack J."/>
            <person name="Osbourn A."/>
        </authorList>
    </citation>
    <scope>NUCLEOTIDE SEQUENCE [LARGE SCALE GENOMIC DNA]</scope>
    <source>
        <strain evidence="12">JIC</strain>
    </source>
</reference>
<dbReference type="PANTHER" id="PTHR48063:SF98">
    <property type="entry name" value="LRR RECEPTOR-LIKE SERINE_THREONINE-PROTEIN KINASE FLS2"/>
    <property type="match status" value="1"/>
</dbReference>
<protein>
    <submittedName>
        <fullName evidence="12">Uncharacterized protein</fullName>
    </submittedName>
</protein>
<evidence type="ECO:0000256" key="9">
    <source>
        <dbReference type="ARBA" id="ARBA00023136"/>
    </source>
</evidence>
<evidence type="ECO:0000256" key="6">
    <source>
        <dbReference type="ARBA" id="ARBA00022729"/>
    </source>
</evidence>
<dbReference type="FunFam" id="3.80.10.10:FF:000299">
    <property type="entry name" value="Piriformospora indica-insensitive protein 2"/>
    <property type="match status" value="1"/>
</dbReference>
<keyword evidence="7" id="KW-0677">Repeat</keyword>
<keyword evidence="6" id="KW-0732">Signal</keyword>
<keyword evidence="4" id="KW-0433">Leucine-rich repeat</keyword>
<evidence type="ECO:0000256" key="11">
    <source>
        <dbReference type="SAM" id="Phobius"/>
    </source>
</evidence>
<evidence type="ECO:0000256" key="2">
    <source>
        <dbReference type="ARBA" id="ARBA00009592"/>
    </source>
</evidence>
<organism evidence="12 13">
    <name type="scientific">Saponaria officinalis</name>
    <name type="common">Common soapwort</name>
    <name type="synonym">Lychnis saponaria</name>
    <dbReference type="NCBI Taxonomy" id="3572"/>
    <lineage>
        <taxon>Eukaryota</taxon>
        <taxon>Viridiplantae</taxon>
        <taxon>Streptophyta</taxon>
        <taxon>Embryophyta</taxon>
        <taxon>Tracheophyta</taxon>
        <taxon>Spermatophyta</taxon>
        <taxon>Magnoliopsida</taxon>
        <taxon>eudicotyledons</taxon>
        <taxon>Gunneridae</taxon>
        <taxon>Pentapetalae</taxon>
        <taxon>Caryophyllales</taxon>
        <taxon>Caryophyllaceae</taxon>
        <taxon>Caryophylleae</taxon>
        <taxon>Saponaria</taxon>
    </lineage>
</organism>
<keyword evidence="9 11" id="KW-0472">Membrane</keyword>
<dbReference type="Gene3D" id="3.80.10.10">
    <property type="entry name" value="Ribonuclease Inhibitor"/>
    <property type="match status" value="4"/>
</dbReference>
<dbReference type="PRINTS" id="PR00019">
    <property type="entry name" value="LEURICHRPT"/>
</dbReference>
<dbReference type="GO" id="GO:0005886">
    <property type="term" value="C:plasma membrane"/>
    <property type="evidence" value="ECO:0007669"/>
    <property type="project" value="UniProtKB-SubCell"/>
</dbReference>
<proteinExistence type="inferred from homology"/>
<dbReference type="InterPro" id="IPR032675">
    <property type="entry name" value="LRR_dom_sf"/>
</dbReference>
<dbReference type="Pfam" id="PF13855">
    <property type="entry name" value="LRR_8"/>
    <property type="match status" value="1"/>
</dbReference>
<keyword evidence="10" id="KW-0325">Glycoprotein</keyword>
<dbReference type="FunFam" id="3.80.10.10:FF:000041">
    <property type="entry name" value="LRR receptor-like serine/threonine-protein kinase ERECTA"/>
    <property type="match status" value="1"/>
</dbReference>
<comment type="subcellular location">
    <subcellularLocation>
        <location evidence="1">Cell membrane</location>
        <topology evidence="1">Single-pass type I membrane protein</topology>
    </subcellularLocation>
</comment>
<keyword evidence="3" id="KW-1003">Cell membrane</keyword>
<keyword evidence="13" id="KW-1185">Reference proteome</keyword>
<evidence type="ECO:0000256" key="4">
    <source>
        <dbReference type="ARBA" id="ARBA00022614"/>
    </source>
</evidence>
<evidence type="ECO:0000256" key="1">
    <source>
        <dbReference type="ARBA" id="ARBA00004251"/>
    </source>
</evidence>
<dbReference type="Proteomes" id="UP001443914">
    <property type="component" value="Unassembled WGS sequence"/>
</dbReference>
<gene>
    <name evidence="12" type="ORF">RND81_14G088300</name>
</gene>
<dbReference type="SUPFAM" id="SSF52058">
    <property type="entry name" value="L domain-like"/>
    <property type="match status" value="2"/>
</dbReference>
<evidence type="ECO:0000256" key="10">
    <source>
        <dbReference type="ARBA" id="ARBA00023180"/>
    </source>
</evidence>
<dbReference type="SMART" id="SM00365">
    <property type="entry name" value="LRR_SD22"/>
    <property type="match status" value="4"/>
</dbReference>
<dbReference type="EMBL" id="JBDFQZ010000014">
    <property type="protein sequence ID" value="KAK9665070.1"/>
    <property type="molecule type" value="Genomic_DNA"/>
</dbReference>
<evidence type="ECO:0000256" key="5">
    <source>
        <dbReference type="ARBA" id="ARBA00022692"/>
    </source>
</evidence>
<keyword evidence="8 11" id="KW-1133">Transmembrane helix</keyword>
<dbReference type="Pfam" id="PF00560">
    <property type="entry name" value="LRR_1"/>
    <property type="match status" value="8"/>
</dbReference>
<dbReference type="InterPro" id="IPR003591">
    <property type="entry name" value="Leu-rich_rpt_typical-subtyp"/>
</dbReference>
<evidence type="ECO:0000256" key="3">
    <source>
        <dbReference type="ARBA" id="ARBA00022475"/>
    </source>
</evidence>
<evidence type="ECO:0000313" key="12">
    <source>
        <dbReference type="EMBL" id="KAK9665070.1"/>
    </source>
</evidence>
<dbReference type="InterPro" id="IPR046956">
    <property type="entry name" value="RLP23-like"/>
</dbReference>